<feature type="chain" id="PRO_5022673349" description="Chitin-binding type-2 domain-containing protein" evidence="1">
    <location>
        <begin position="20"/>
        <end position="50"/>
    </location>
</feature>
<organism evidence="3 4">
    <name type="scientific">Rubellimicrobium rubrum</name>
    <dbReference type="NCBI Taxonomy" id="2585369"/>
    <lineage>
        <taxon>Bacteria</taxon>
        <taxon>Pseudomonadati</taxon>
        <taxon>Pseudomonadota</taxon>
        <taxon>Alphaproteobacteria</taxon>
        <taxon>Rhodobacterales</taxon>
        <taxon>Roseobacteraceae</taxon>
        <taxon>Rubellimicrobium</taxon>
    </lineage>
</organism>
<feature type="signal peptide" evidence="1">
    <location>
        <begin position="1"/>
        <end position="19"/>
    </location>
</feature>
<accession>A0A5C4N6U6</accession>
<evidence type="ECO:0000313" key="4">
    <source>
        <dbReference type="Proteomes" id="UP000305887"/>
    </source>
</evidence>
<dbReference type="Proteomes" id="UP000305887">
    <property type="component" value="Unassembled WGS sequence"/>
</dbReference>
<dbReference type="GO" id="GO:0008061">
    <property type="term" value="F:chitin binding"/>
    <property type="evidence" value="ECO:0007669"/>
    <property type="project" value="InterPro"/>
</dbReference>
<evidence type="ECO:0000256" key="1">
    <source>
        <dbReference type="SAM" id="SignalP"/>
    </source>
</evidence>
<dbReference type="OrthoDB" id="7875269at2"/>
<name>A0A5C4N6U6_9RHOB</name>
<dbReference type="GO" id="GO:0005576">
    <property type="term" value="C:extracellular region"/>
    <property type="evidence" value="ECO:0007669"/>
    <property type="project" value="InterPro"/>
</dbReference>
<dbReference type="Pfam" id="PF01607">
    <property type="entry name" value="CBM_14"/>
    <property type="match status" value="1"/>
</dbReference>
<sequence>MKRLVLALALIASPMSAWAQCSSHDRQAMSCTEGTTWDQDRNACVPIVTG</sequence>
<dbReference type="AlphaFoldDB" id="A0A5C4N6U6"/>
<keyword evidence="1" id="KW-0732">Signal</keyword>
<dbReference type="EMBL" id="VDFU01000001">
    <property type="protein sequence ID" value="TNC52829.1"/>
    <property type="molecule type" value="Genomic_DNA"/>
</dbReference>
<dbReference type="InterPro" id="IPR036508">
    <property type="entry name" value="Chitin-bd_dom_sf"/>
</dbReference>
<protein>
    <recommendedName>
        <fullName evidence="2">Chitin-binding type-2 domain-containing protein</fullName>
    </recommendedName>
</protein>
<dbReference type="SUPFAM" id="SSF57625">
    <property type="entry name" value="Invertebrate chitin-binding proteins"/>
    <property type="match status" value="1"/>
</dbReference>
<comment type="caution">
    <text evidence="3">The sequence shown here is derived from an EMBL/GenBank/DDBJ whole genome shotgun (WGS) entry which is preliminary data.</text>
</comment>
<reference evidence="3 4" key="1">
    <citation type="submission" date="2019-06" db="EMBL/GenBank/DDBJ databases">
        <title>YIM 131921 draft genome.</title>
        <authorList>
            <person name="Jiang L."/>
        </authorList>
    </citation>
    <scope>NUCLEOTIDE SEQUENCE [LARGE SCALE GENOMIC DNA]</scope>
    <source>
        <strain evidence="3 4">YIM 131921</strain>
    </source>
</reference>
<proteinExistence type="predicted"/>
<dbReference type="InterPro" id="IPR002557">
    <property type="entry name" value="Chitin-bd_dom"/>
</dbReference>
<keyword evidence="4" id="KW-1185">Reference proteome</keyword>
<evidence type="ECO:0000313" key="3">
    <source>
        <dbReference type="EMBL" id="TNC52829.1"/>
    </source>
</evidence>
<feature type="domain" description="Chitin-binding type-2" evidence="2">
    <location>
        <begin position="17"/>
        <end position="46"/>
    </location>
</feature>
<evidence type="ECO:0000259" key="2">
    <source>
        <dbReference type="Pfam" id="PF01607"/>
    </source>
</evidence>
<gene>
    <name evidence="3" type="ORF">FHG66_00605</name>
</gene>